<reference evidence="1" key="1">
    <citation type="submission" date="2020-05" db="EMBL/GenBank/DDBJ databases">
        <authorList>
            <person name="Chiriac C."/>
            <person name="Salcher M."/>
            <person name="Ghai R."/>
            <person name="Kavagutti S V."/>
        </authorList>
    </citation>
    <scope>NUCLEOTIDE SEQUENCE</scope>
</reference>
<name>A0A6J7R9E7_9ZZZZ</name>
<dbReference type="AlphaFoldDB" id="A0A6J7R9E7"/>
<dbReference type="EMBL" id="CAFBPD010000324">
    <property type="protein sequence ID" value="CAB5025379.1"/>
    <property type="molecule type" value="Genomic_DNA"/>
</dbReference>
<gene>
    <name evidence="1" type="ORF">UFOPK4061_01641</name>
</gene>
<accession>A0A6J7R9E7</accession>
<evidence type="ECO:0000313" key="1">
    <source>
        <dbReference type="EMBL" id="CAB5025379.1"/>
    </source>
</evidence>
<organism evidence="1">
    <name type="scientific">freshwater metagenome</name>
    <dbReference type="NCBI Taxonomy" id="449393"/>
    <lineage>
        <taxon>unclassified sequences</taxon>
        <taxon>metagenomes</taxon>
        <taxon>ecological metagenomes</taxon>
    </lineage>
</organism>
<sequence length="72" mass="7616">MIAAGTHATDGNCCRPVRIGPKMDRSVRLRPSATPMGVATMRAMMKPCAALRMLLKVAVQRISCSACLPSAS</sequence>
<proteinExistence type="predicted"/>
<protein>
    <submittedName>
        <fullName evidence="1">Unannotated protein</fullName>
    </submittedName>
</protein>